<dbReference type="InterPro" id="IPR010222">
    <property type="entry name" value="RNA_helicase_HrpA"/>
</dbReference>
<dbReference type="PANTHER" id="PTHR18934">
    <property type="entry name" value="ATP-DEPENDENT RNA HELICASE"/>
    <property type="match status" value="1"/>
</dbReference>
<dbReference type="Pfam" id="PF00270">
    <property type="entry name" value="DEAD"/>
    <property type="match status" value="1"/>
</dbReference>
<dbReference type="Gene3D" id="1.20.120.1080">
    <property type="match status" value="1"/>
</dbReference>
<dbReference type="InterPro" id="IPR011709">
    <property type="entry name" value="DEAD-box_helicase_OB_fold"/>
</dbReference>
<dbReference type="InterPro" id="IPR024590">
    <property type="entry name" value="HrpA_C"/>
</dbReference>
<comment type="caution">
    <text evidence="7">The sequence shown here is derived from an EMBL/GenBank/DDBJ whole genome shotgun (WGS) entry which is preliminary data.</text>
</comment>
<evidence type="ECO:0000256" key="4">
    <source>
        <dbReference type="ARBA" id="ARBA00022840"/>
    </source>
</evidence>
<dbReference type="Pfam" id="PF11898">
    <property type="entry name" value="DUF3418"/>
    <property type="match status" value="1"/>
</dbReference>
<gene>
    <name evidence="7" type="primary">hrpA</name>
    <name evidence="7" type="ORF">ABDJ85_14765</name>
</gene>
<dbReference type="SUPFAM" id="SSF52540">
    <property type="entry name" value="P-loop containing nucleoside triphosphate hydrolases"/>
    <property type="match status" value="1"/>
</dbReference>
<name>A0ABV0G4S4_9BURK</name>
<keyword evidence="1" id="KW-0547">Nucleotide-binding</keyword>
<dbReference type="Proteomes" id="UP001495147">
    <property type="component" value="Unassembled WGS sequence"/>
</dbReference>
<dbReference type="InterPro" id="IPR014001">
    <property type="entry name" value="Helicase_ATP-bd"/>
</dbReference>
<dbReference type="PROSITE" id="PS51194">
    <property type="entry name" value="HELICASE_CTER"/>
    <property type="match status" value="1"/>
</dbReference>
<dbReference type="SMART" id="SM00382">
    <property type="entry name" value="AAA"/>
    <property type="match status" value="1"/>
</dbReference>
<dbReference type="SMART" id="SM00487">
    <property type="entry name" value="DEXDc"/>
    <property type="match status" value="1"/>
</dbReference>
<dbReference type="SMART" id="SM00847">
    <property type="entry name" value="HA2"/>
    <property type="match status" value="1"/>
</dbReference>
<dbReference type="CDD" id="cd18791">
    <property type="entry name" value="SF2_C_RHA"/>
    <property type="match status" value="1"/>
</dbReference>
<dbReference type="Pfam" id="PF21010">
    <property type="entry name" value="HA2_C"/>
    <property type="match status" value="1"/>
</dbReference>
<evidence type="ECO:0000256" key="2">
    <source>
        <dbReference type="ARBA" id="ARBA00022801"/>
    </source>
</evidence>
<dbReference type="Pfam" id="PF04408">
    <property type="entry name" value="WHD_HA2"/>
    <property type="match status" value="1"/>
</dbReference>
<evidence type="ECO:0000256" key="3">
    <source>
        <dbReference type="ARBA" id="ARBA00022806"/>
    </source>
</evidence>
<dbReference type="GO" id="GO:0003724">
    <property type="term" value="F:RNA helicase activity"/>
    <property type="evidence" value="ECO:0007669"/>
    <property type="project" value="UniProtKB-EC"/>
</dbReference>
<sequence length="1282" mass="144165">MNSPSVESRASASALSISFPEALPVSARRSEIEAALREHQVVIVCGETGSGKTTQLPKILLAMGRGKLNGGRLIGHTQPRRIAASSVAKRIAEELKTPLGEVVGYKVRFQDRLSREASVKLMTDGILLAETQSDPLLKAYDTIIIDEAHERSLNIDFLLGYLRELLPRRPDLKVIVTSATIDAERFAKHFESSKGPAPVLMVSGRLFPVEQRYRPFEESREYDLNNAICDAVDELWREGPGDVLVFLPGEREIREAAEALRKHHPPGVEILPLFSRLSEAEQNKVFESHGARRIVLATNVAETSLTVPGIRYVIDPGLARVKRYSYRNKVEQLLIENISQAASNQRAGRCGRVSNGICIRLYSEKEFNERPRFTDPEILRSSLAGVILRMKSLHLGDVERFPFLEAPRPKAIADGYQLLNELGATDDANELTPLGKELSRLPLDPRVGRMILEARHREALSEVLVIASALSGQDVRDRPQEQAQAADEKHKKFDDEKSEFMGYLKLWKWLDESRGGHGTEHKLSSRKHEALLRENFVSPRRVREWRDVYSQLHTVVAEHGWRLNQSPATYEQVHLSMLAGLLGNIGCKSDDEDWYLGARGIKFYRHPGAHLSKKPGRWIVAAELVDTSRLYGRGLANIEPQWLPPIAGHLIKTQLLEPHWEKKAAEVVALERATLYGIVLYSGKRVNFGRVDPKTAREIFIREGLVNDELPEDLVRQLPFIGHNRRQIAKVEALEHKSRRQDVLVDDELIYAFYDQHLPADVYSGTTLLKWWRVASKSSDKLLLLSQDELMRHEAAGVTSDAFPKIVRLGGVDCAAHYLHQPGDARDGLTVTVPLFALNQVSEERAEWLVPGMLAQKVTALLKSLHQKPRARLTPLPDFVAEFIELSPFGQGGLLDVLLKAVRERTQLAVQRNDFKLEQLPAHLFMNFRVVDEHGRQLGQGRQLAVLKAELGGQARSAFQALAALKLPTAEPVAPVPAPAAVVGKGVRAEVVKPPAAAPETRFTDWTFGELPELLEVRKGGQSLIGFPALIDKGAHVEIEVFDEPEVAAAKHRVGLRRLIALQLKEPLKYLDKNIPDLQRMAVLYMGLGTPDELRDQIVGIALDRAFLAEPLPLDALSFKRRLDEGRARLNLIAQEVARAVHVALQEFSTASRKLKDARPPKDVQDDIAAQLQRLVPKRFVLETPWQQLQYLPRYLKAITARLDKQRADAPRDAKLMQEAKALEQRYTRRVAELKGVRDARLEDFRWQLEELRVSLFAQELRTPQPVSVKRLEKVWQQIGQA</sequence>
<accession>A0ABV0G4S4</accession>
<dbReference type="InterPro" id="IPR007502">
    <property type="entry name" value="Helicase-assoc_dom"/>
</dbReference>
<dbReference type="InterPro" id="IPR048333">
    <property type="entry name" value="HA2_WH"/>
</dbReference>
<dbReference type="InterPro" id="IPR001650">
    <property type="entry name" value="Helicase_C-like"/>
</dbReference>
<evidence type="ECO:0000313" key="8">
    <source>
        <dbReference type="Proteomes" id="UP001495147"/>
    </source>
</evidence>
<keyword evidence="4" id="KW-0067">ATP-binding</keyword>
<feature type="domain" description="Helicase ATP-binding" evidence="5">
    <location>
        <begin position="33"/>
        <end position="199"/>
    </location>
</feature>
<dbReference type="PROSITE" id="PS51192">
    <property type="entry name" value="HELICASE_ATP_BIND_1"/>
    <property type="match status" value="1"/>
</dbReference>
<dbReference type="GO" id="GO:0016787">
    <property type="term" value="F:hydrolase activity"/>
    <property type="evidence" value="ECO:0007669"/>
    <property type="project" value="UniProtKB-KW"/>
</dbReference>
<dbReference type="RefSeq" id="WP_347705554.1">
    <property type="nucleotide sequence ID" value="NZ_JBDPZD010000004.1"/>
</dbReference>
<dbReference type="EC" id="3.6.4.13" evidence="7"/>
<dbReference type="Pfam" id="PF07717">
    <property type="entry name" value="OB_NTP_bind"/>
    <property type="match status" value="1"/>
</dbReference>
<feature type="domain" description="Helicase C-terminal" evidence="6">
    <location>
        <begin position="227"/>
        <end position="394"/>
    </location>
</feature>
<protein>
    <submittedName>
        <fullName evidence="7">ATP-dependent RNA helicase HrpA</fullName>
        <ecNumber evidence="7">3.6.4.13</ecNumber>
    </submittedName>
</protein>
<organism evidence="7 8">
    <name type="scientific">Roseateles paludis</name>
    <dbReference type="NCBI Taxonomy" id="3145238"/>
    <lineage>
        <taxon>Bacteria</taxon>
        <taxon>Pseudomonadati</taxon>
        <taxon>Pseudomonadota</taxon>
        <taxon>Betaproteobacteria</taxon>
        <taxon>Burkholderiales</taxon>
        <taxon>Sphaerotilaceae</taxon>
        <taxon>Roseateles</taxon>
    </lineage>
</organism>
<evidence type="ECO:0000259" key="6">
    <source>
        <dbReference type="PROSITE" id="PS51194"/>
    </source>
</evidence>
<keyword evidence="3 7" id="KW-0347">Helicase</keyword>
<dbReference type="Pfam" id="PF00271">
    <property type="entry name" value="Helicase_C"/>
    <property type="match status" value="1"/>
</dbReference>
<evidence type="ECO:0000256" key="1">
    <source>
        <dbReference type="ARBA" id="ARBA00022741"/>
    </source>
</evidence>
<reference evidence="7 8" key="1">
    <citation type="submission" date="2024-05" db="EMBL/GenBank/DDBJ databases">
        <title>Roseateles sp. DJS-2-20 16S ribosomal RNA gene Genome sequencing and assembly.</title>
        <authorList>
            <person name="Woo H."/>
        </authorList>
    </citation>
    <scope>NUCLEOTIDE SEQUENCE [LARGE SCALE GENOMIC DNA]</scope>
    <source>
        <strain evidence="7 8">DJS-2-20</strain>
    </source>
</reference>
<dbReference type="InterPro" id="IPR011545">
    <property type="entry name" value="DEAD/DEAH_box_helicase_dom"/>
</dbReference>
<dbReference type="InterPro" id="IPR027417">
    <property type="entry name" value="P-loop_NTPase"/>
</dbReference>
<dbReference type="InterPro" id="IPR003593">
    <property type="entry name" value="AAA+_ATPase"/>
</dbReference>
<evidence type="ECO:0000313" key="7">
    <source>
        <dbReference type="EMBL" id="MEO3692738.1"/>
    </source>
</evidence>
<proteinExistence type="predicted"/>
<keyword evidence="2 7" id="KW-0378">Hydrolase</keyword>
<dbReference type="PANTHER" id="PTHR18934:SF99">
    <property type="entry name" value="ATP-DEPENDENT RNA HELICASE DHX37-RELATED"/>
    <property type="match status" value="1"/>
</dbReference>
<dbReference type="NCBIfam" id="TIGR01967">
    <property type="entry name" value="DEAH_box_HrpA"/>
    <property type="match status" value="1"/>
</dbReference>
<dbReference type="SMART" id="SM00490">
    <property type="entry name" value="HELICc"/>
    <property type="match status" value="1"/>
</dbReference>
<keyword evidence="8" id="KW-1185">Reference proteome</keyword>
<dbReference type="Gene3D" id="3.40.50.300">
    <property type="entry name" value="P-loop containing nucleotide triphosphate hydrolases"/>
    <property type="match status" value="2"/>
</dbReference>
<dbReference type="EMBL" id="JBDPZD010000004">
    <property type="protein sequence ID" value="MEO3692738.1"/>
    <property type="molecule type" value="Genomic_DNA"/>
</dbReference>
<evidence type="ECO:0000259" key="5">
    <source>
        <dbReference type="PROSITE" id="PS51192"/>
    </source>
</evidence>